<dbReference type="Gene3D" id="2.60.200.20">
    <property type="match status" value="1"/>
</dbReference>
<dbReference type="KEGG" id="dvn:HQ394_11355"/>
<dbReference type="PROSITE" id="PS50006">
    <property type="entry name" value="FHA_DOMAIN"/>
    <property type="match status" value="1"/>
</dbReference>
<evidence type="ECO:0000313" key="3">
    <source>
        <dbReference type="Proteomes" id="UP000516369"/>
    </source>
</evidence>
<dbReference type="EMBL" id="CP053923">
    <property type="protein sequence ID" value="QNT69800.1"/>
    <property type="molecule type" value="Genomic_DNA"/>
</dbReference>
<accession>A0A7H1N264</accession>
<dbReference type="SUPFAM" id="SSF49879">
    <property type="entry name" value="SMAD/FHA domain"/>
    <property type="match status" value="1"/>
</dbReference>
<dbReference type="AlphaFoldDB" id="A0A7H1N264"/>
<dbReference type="Pfam" id="PF00498">
    <property type="entry name" value="FHA"/>
    <property type="match status" value="1"/>
</dbReference>
<dbReference type="PANTHER" id="PTHR23308">
    <property type="entry name" value="NUCLEAR INHIBITOR OF PROTEIN PHOSPHATASE-1"/>
    <property type="match status" value="1"/>
</dbReference>
<proteinExistence type="predicted"/>
<dbReference type="InterPro" id="IPR050923">
    <property type="entry name" value="Cell_Proc_Reg/RNA_Proc"/>
</dbReference>
<dbReference type="Proteomes" id="UP000516369">
    <property type="component" value="Chromosome"/>
</dbReference>
<dbReference type="InterPro" id="IPR000253">
    <property type="entry name" value="FHA_dom"/>
</dbReference>
<evidence type="ECO:0000313" key="2">
    <source>
        <dbReference type="EMBL" id="QNT69800.1"/>
    </source>
</evidence>
<organism evidence="2 3">
    <name type="scientific">Defluviicoccus vanus</name>
    <dbReference type="NCBI Taxonomy" id="111831"/>
    <lineage>
        <taxon>Bacteria</taxon>
        <taxon>Pseudomonadati</taxon>
        <taxon>Pseudomonadota</taxon>
        <taxon>Alphaproteobacteria</taxon>
        <taxon>Rhodospirillales</taxon>
        <taxon>Rhodospirillaceae</taxon>
        <taxon>Defluviicoccus</taxon>
    </lineage>
</organism>
<evidence type="ECO:0000259" key="1">
    <source>
        <dbReference type="PROSITE" id="PS50006"/>
    </source>
</evidence>
<dbReference type="CDD" id="cd00060">
    <property type="entry name" value="FHA"/>
    <property type="match status" value="1"/>
</dbReference>
<dbReference type="SMART" id="SM00240">
    <property type="entry name" value="FHA"/>
    <property type="match status" value="1"/>
</dbReference>
<feature type="domain" description="FHA" evidence="1">
    <location>
        <begin position="49"/>
        <end position="99"/>
    </location>
</feature>
<dbReference type="RefSeq" id="WP_190260315.1">
    <property type="nucleotide sequence ID" value="NZ_CP053923.1"/>
</dbReference>
<keyword evidence="3" id="KW-1185">Reference proteome</keyword>
<protein>
    <submittedName>
        <fullName evidence="2">FHA domain-containing protein</fullName>
    </submittedName>
</protein>
<sequence>MKTRGSGAGPFKSHGDVEGGWVLTGGGVEGEELRFVFGETELAEAYLGLTIGRDATLNDRVVTDAAVSRRHCRIGLADGGLFVEDLNSLNGTLVDDMELTPFQPLAVTTGQRITIGRITLLVTPLAT</sequence>
<name>A0A7H1N264_9PROT</name>
<reference evidence="2 3" key="1">
    <citation type="submission" date="2020-05" db="EMBL/GenBank/DDBJ databases">
        <title>Complete closed genome sequence of Defluviicoccus vanus.</title>
        <authorList>
            <person name="Bessarab I."/>
            <person name="Arumugam K."/>
            <person name="Maszenan A.M."/>
            <person name="Seviour R.J."/>
            <person name="Williams R.B."/>
        </authorList>
    </citation>
    <scope>NUCLEOTIDE SEQUENCE [LARGE SCALE GENOMIC DNA]</scope>
    <source>
        <strain evidence="2 3">Ben 114</strain>
    </source>
</reference>
<dbReference type="InterPro" id="IPR008984">
    <property type="entry name" value="SMAD_FHA_dom_sf"/>
</dbReference>
<gene>
    <name evidence="2" type="ORF">HQ394_11355</name>
</gene>